<dbReference type="EMBL" id="MT144282">
    <property type="protein sequence ID" value="QJA51681.1"/>
    <property type="molecule type" value="Genomic_DNA"/>
</dbReference>
<gene>
    <name evidence="1" type="ORF">TM448A02252_0010</name>
    <name evidence="2" type="ORF">TM448B04017_0008</name>
</gene>
<dbReference type="AlphaFoldDB" id="A0A6H1ZW86"/>
<name>A0A6H1ZW86_9ZZZZ</name>
<sequence length="62" mass="7783">MRKLTWYLRQLLPLVYWTTYGGKDKKEFCIWKMWLGKCYSITTFKIDECTKNYTKNYYTKKY</sequence>
<evidence type="ECO:0000313" key="1">
    <source>
        <dbReference type="EMBL" id="QJA51681.1"/>
    </source>
</evidence>
<organism evidence="1">
    <name type="scientific">viral metagenome</name>
    <dbReference type="NCBI Taxonomy" id="1070528"/>
    <lineage>
        <taxon>unclassified sequences</taxon>
        <taxon>metagenomes</taxon>
        <taxon>organismal metagenomes</taxon>
    </lineage>
</organism>
<evidence type="ECO:0000313" key="2">
    <source>
        <dbReference type="EMBL" id="QJI03054.1"/>
    </source>
</evidence>
<reference evidence="1" key="1">
    <citation type="submission" date="2020-03" db="EMBL/GenBank/DDBJ databases">
        <title>The deep terrestrial virosphere.</title>
        <authorList>
            <person name="Holmfeldt K."/>
            <person name="Nilsson E."/>
            <person name="Simone D."/>
            <person name="Lopez-Fernandez M."/>
            <person name="Wu X."/>
            <person name="de Brujin I."/>
            <person name="Lundin D."/>
            <person name="Andersson A."/>
            <person name="Bertilsson S."/>
            <person name="Dopson M."/>
        </authorList>
    </citation>
    <scope>NUCLEOTIDE SEQUENCE</scope>
    <source>
        <strain evidence="1">TM448A02252</strain>
        <strain evidence="2">TM448B04017</strain>
    </source>
</reference>
<accession>A0A6H1ZW86</accession>
<proteinExistence type="predicted"/>
<dbReference type="EMBL" id="MT145054">
    <property type="protein sequence ID" value="QJI03054.1"/>
    <property type="molecule type" value="Genomic_DNA"/>
</dbReference>
<protein>
    <submittedName>
        <fullName evidence="1">Uncharacterized protein</fullName>
    </submittedName>
</protein>